<organism evidence="1 2">
    <name type="scientific">Hyalomma asiaticum</name>
    <name type="common">Tick</name>
    <dbReference type="NCBI Taxonomy" id="266040"/>
    <lineage>
        <taxon>Eukaryota</taxon>
        <taxon>Metazoa</taxon>
        <taxon>Ecdysozoa</taxon>
        <taxon>Arthropoda</taxon>
        <taxon>Chelicerata</taxon>
        <taxon>Arachnida</taxon>
        <taxon>Acari</taxon>
        <taxon>Parasitiformes</taxon>
        <taxon>Ixodida</taxon>
        <taxon>Ixodoidea</taxon>
        <taxon>Ixodidae</taxon>
        <taxon>Hyalomminae</taxon>
        <taxon>Hyalomma</taxon>
    </lineage>
</organism>
<evidence type="ECO:0000313" key="2">
    <source>
        <dbReference type="Proteomes" id="UP000821845"/>
    </source>
</evidence>
<gene>
    <name evidence="1" type="ORF">HPB50_020252</name>
</gene>
<keyword evidence="2" id="KW-1185">Reference proteome</keyword>
<reference evidence="1" key="1">
    <citation type="submission" date="2020-05" db="EMBL/GenBank/DDBJ databases">
        <title>Large-scale comparative analyses of tick genomes elucidate their genetic diversity and vector capacities.</title>
        <authorList>
            <person name="Jia N."/>
            <person name="Wang J."/>
            <person name="Shi W."/>
            <person name="Du L."/>
            <person name="Sun Y."/>
            <person name="Zhan W."/>
            <person name="Jiang J."/>
            <person name="Wang Q."/>
            <person name="Zhang B."/>
            <person name="Ji P."/>
            <person name="Sakyi L.B."/>
            <person name="Cui X."/>
            <person name="Yuan T."/>
            <person name="Jiang B."/>
            <person name="Yang W."/>
            <person name="Lam T.T.-Y."/>
            <person name="Chang Q."/>
            <person name="Ding S."/>
            <person name="Wang X."/>
            <person name="Zhu J."/>
            <person name="Ruan X."/>
            <person name="Zhao L."/>
            <person name="Wei J."/>
            <person name="Que T."/>
            <person name="Du C."/>
            <person name="Cheng J."/>
            <person name="Dai P."/>
            <person name="Han X."/>
            <person name="Huang E."/>
            <person name="Gao Y."/>
            <person name="Liu J."/>
            <person name="Shao H."/>
            <person name="Ye R."/>
            <person name="Li L."/>
            <person name="Wei W."/>
            <person name="Wang X."/>
            <person name="Wang C."/>
            <person name="Yang T."/>
            <person name="Huo Q."/>
            <person name="Li W."/>
            <person name="Guo W."/>
            <person name="Chen H."/>
            <person name="Zhou L."/>
            <person name="Ni X."/>
            <person name="Tian J."/>
            <person name="Zhou Y."/>
            <person name="Sheng Y."/>
            <person name="Liu T."/>
            <person name="Pan Y."/>
            <person name="Xia L."/>
            <person name="Li J."/>
            <person name="Zhao F."/>
            <person name="Cao W."/>
        </authorList>
    </citation>
    <scope>NUCLEOTIDE SEQUENCE</scope>
    <source>
        <strain evidence="1">Hyas-2018</strain>
    </source>
</reference>
<evidence type="ECO:0000313" key="1">
    <source>
        <dbReference type="EMBL" id="KAH6943357.1"/>
    </source>
</evidence>
<protein>
    <submittedName>
        <fullName evidence="1">Uncharacterized protein</fullName>
    </submittedName>
</protein>
<accession>A0ACB7TD98</accession>
<dbReference type="EMBL" id="CM023490">
    <property type="protein sequence ID" value="KAH6943357.1"/>
    <property type="molecule type" value="Genomic_DNA"/>
</dbReference>
<sequence length="71" mass="8369">MELLYKKEIQEEANHQTSHQVKEKKKAKKRKRACKNNLKKSRPPAVKAGNSKEQKNQQLRKAVRTIIKNLF</sequence>
<proteinExistence type="predicted"/>
<comment type="caution">
    <text evidence="1">The sequence shown here is derived from an EMBL/GenBank/DDBJ whole genome shotgun (WGS) entry which is preliminary data.</text>
</comment>
<dbReference type="Proteomes" id="UP000821845">
    <property type="component" value="Chromosome 10"/>
</dbReference>
<name>A0ACB7TD98_HYAAI</name>